<dbReference type="OrthoDB" id="19768at2759"/>
<dbReference type="PANTHER" id="PTHR14000">
    <property type="entry name" value="FINGER CCCH DOMAIN PROTEIN, PUTATIVE (DUF3755)-RELATED"/>
    <property type="match status" value="1"/>
</dbReference>
<dbReference type="Proteomes" id="UP000504607">
    <property type="component" value="Chromosome 9"/>
</dbReference>
<feature type="region of interest" description="Disordered" evidence="1">
    <location>
        <begin position="117"/>
        <end position="158"/>
    </location>
</feature>
<evidence type="ECO:0000313" key="2">
    <source>
        <dbReference type="Proteomes" id="UP000504607"/>
    </source>
</evidence>
<protein>
    <submittedName>
        <fullName evidence="3">Uncharacterized protein LOC105051483</fullName>
    </submittedName>
</protein>
<feature type="compositionally biased region" description="Basic and acidic residues" evidence="1">
    <location>
        <begin position="135"/>
        <end position="145"/>
    </location>
</feature>
<proteinExistence type="predicted"/>
<dbReference type="InterPro" id="IPR001005">
    <property type="entry name" value="SANT/Myb"/>
</dbReference>
<dbReference type="AlphaFoldDB" id="A0A6I9RPD2"/>
<keyword evidence="2" id="KW-1185">Reference proteome</keyword>
<sequence length="260" mass="27792">MGANANPSGNQDGTHGGPGPTSLHDGGGGGGGGAPAGNPSNGSTAAAGGGNLGTAQALKHNPGLSMEWSAEEQAVLEEGLNKHASESTIVRYAKIAMQLNDKTVRDVALRCRWMTKKESGKRRREDHNLSRKSKDKKERVADHSAKPPANLAARPNVLPYAPPMLPTDDDEISYKEIGGPTGQLLEHNAQIFSQISANLANLQIQENISLFCQTRDNILTILKDWNDMPEIMKQMPPLPVKINEELAHSILPGTAMPMQT</sequence>
<organism evidence="2 3">
    <name type="scientific">Elaeis guineensis var. tenera</name>
    <name type="common">Oil palm</name>
    <dbReference type="NCBI Taxonomy" id="51953"/>
    <lineage>
        <taxon>Eukaryota</taxon>
        <taxon>Viridiplantae</taxon>
        <taxon>Streptophyta</taxon>
        <taxon>Embryophyta</taxon>
        <taxon>Tracheophyta</taxon>
        <taxon>Spermatophyta</taxon>
        <taxon>Magnoliopsida</taxon>
        <taxon>Liliopsida</taxon>
        <taxon>Arecaceae</taxon>
        <taxon>Arecoideae</taxon>
        <taxon>Cocoseae</taxon>
        <taxon>Elaeidinae</taxon>
        <taxon>Elaeis</taxon>
    </lineage>
</organism>
<dbReference type="GeneID" id="105051483"/>
<accession>A0A6I9RPD2</accession>
<reference evidence="3" key="1">
    <citation type="submission" date="2025-08" db="UniProtKB">
        <authorList>
            <consortium name="RefSeq"/>
        </authorList>
    </citation>
    <scope>IDENTIFICATION</scope>
</reference>
<feature type="region of interest" description="Disordered" evidence="1">
    <location>
        <begin position="1"/>
        <end position="58"/>
    </location>
</feature>
<dbReference type="InterPro" id="IPR022228">
    <property type="entry name" value="DUF3755"/>
</dbReference>
<feature type="compositionally biased region" description="Low complexity" evidence="1">
    <location>
        <begin position="36"/>
        <end position="46"/>
    </location>
</feature>
<evidence type="ECO:0000256" key="1">
    <source>
        <dbReference type="SAM" id="MobiDB-lite"/>
    </source>
</evidence>
<gene>
    <name evidence="3" type="primary">LOC105051483</name>
</gene>
<feature type="compositionally biased region" description="Basic and acidic residues" evidence="1">
    <location>
        <begin position="117"/>
        <end position="129"/>
    </location>
</feature>
<dbReference type="Pfam" id="PF12579">
    <property type="entry name" value="DUF3755"/>
    <property type="match status" value="1"/>
</dbReference>
<dbReference type="PANTHER" id="PTHR14000:SF1">
    <property type="entry name" value="HISTONE H2A DEUBIQUITINASE (DUF3755)"/>
    <property type="match status" value="1"/>
</dbReference>
<feature type="compositionally biased region" description="Polar residues" evidence="1">
    <location>
        <begin position="1"/>
        <end position="13"/>
    </location>
</feature>
<evidence type="ECO:0000313" key="3">
    <source>
        <dbReference type="RefSeq" id="XP_010930263.1"/>
    </source>
</evidence>
<dbReference type="Gene3D" id="1.10.10.60">
    <property type="entry name" value="Homeodomain-like"/>
    <property type="match status" value="1"/>
</dbReference>
<dbReference type="CDD" id="cd00167">
    <property type="entry name" value="SANT"/>
    <property type="match status" value="1"/>
</dbReference>
<name>A0A6I9RPD2_ELAGV</name>
<dbReference type="KEGG" id="egu:105051483"/>
<dbReference type="FunCoup" id="A0A6I9RPD2">
    <property type="interactions" value="2135"/>
</dbReference>
<dbReference type="RefSeq" id="XP_010930263.1">
    <property type="nucleotide sequence ID" value="XM_010931961.3"/>
</dbReference>
<dbReference type="InParanoid" id="A0A6I9RPD2"/>
<feature type="compositionally biased region" description="Gly residues" evidence="1">
    <location>
        <begin position="14"/>
        <end position="35"/>
    </location>
</feature>